<name>A0AA40CKK4_9PEZI</name>
<organism evidence="3 4">
    <name type="scientific">Cercophora newfieldiana</name>
    <dbReference type="NCBI Taxonomy" id="92897"/>
    <lineage>
        <taxon>Eukaryota</taxon>
        <taxon>Fungi</taxon>
        <taxon>Dikarya</taxon>
        <taxon>Ascomycota</taxon>
        <taxon>Pezizomycotina</taxon>
        <taxon>Sordariomycetes</taxon>
        <taxon>Sordariomycetidae</taxon>
        <taxon>Sordariales</taxon>
        <taxon>Lasiosphaeriaceae</taxon>
        <taxon>Cercophora</taxon>
    </lineage>
</organism>
<keyword evidence="4" id="KW-1185">Reference proteome</keyword>
<dbReference type="SUPFAM" id="SSF49503">
    <property type="entry name" value="Cupredoxins"/>
    <property type="match status" value="1"/>
</dbReference>
<proteinExistence type="predicted"/>
<gene>
    <name evidence="3" type="ORF">B0T16DRAFT_220990</name>
</gene>
<dbReference type="PANTHER" id="PTHR34883">
    <property type="entry name" value="SERINE-RICH PROTEIN, PUTATIVE-RELATED-RELATED"/>
    <property type="match status" value="1"/>
</dbReference>
<feature type="compositionally biased region" description="Low complexity" evidence="1">
    <location>
        <begin position="158"/>
        <end position="172"/>
    </location>
</feature>
<evidence type="ECO:0008006" key="5">
    <source>
        <dbReference type="Google" id="ProtNLM"/>
    </source>
</evidence>
<feature type="chain" id="PRO_5041379565" description="Phytocyanin domain-containing protein" evidence="2">
    <location>
        <begin position="21"/>
        <end position="205"/>
    </location>
</feature>
<dbReference type="Gene3D" id="2.60.40.420">
    <property type="entry name" value="Cupredoxins - blue copper proteins"/>
    <property type="match status" value="1"/>
</dbReference>
<keyword evidence="2" id="KW-0732">Signal</keyword>
<dbReference type="PANTHER" id="PTHR34883:SF15">
    <property type="entry name" value="EXTRACELLULAR SERINE-RICH PROTEIN"/>
    <property type="match status" value="1"/>
</dbReference>
<protein>
    <recommendedName>
        <fullName evidence="5">Phytocyanin domain-containing protein</fullName>
    </recommendedName>
</protein>
<evidence type="ECO:0000256" key="2">
    <source>
        <dbReference type="SAM" id="SignalP"/>
    </source>
</evidence>
<evidence type="ECO:0000313" key="3">
    <source>
        <dbReference type="EMBL" id="KAK0641827.1"/>
    </source>
</evidence>
<reference evidence="3" key="1">
    <citation type="submission" date="2023-06" db="EMBL/GenBank/DDBJ databases">
        <title>Genome-scale phylogeny and comparative genomics of the fungal order Sordariales.</title>
        <authorList>
            <consortium name="Lawrence Berkeley National Laboratory"/>
            <person name="Hensen N."/>
            <person name="Bonometti L."/>
            <person name="Westerberg I."/>
            <person name="Brannstrom I.O."/>
            <person name="Guillou S."/>
            <person name="Cros-Aarteil S."/>
            <person name="Calhoun S."/>
            <person name="Haridas S."/>
            <person name="Kuo A."/>
            <person name="Mondo S."/>
            <person name="Pangilinan J."/>
            <person name="Riley R."/>
            <person name="Labutti K."/>
            <person name="Andreopoulos B."/>
            <person name="Lipzen A."/>
            <person name="Chen C."/>
            <person name="Yanf M."/>
            <person name="Daum C."/>
            <person name="Ng V."/>
            <person name="Clum A."/>
            <person name="Steindorff A."/>
            <person name="Ohm R."/>
            <person name="Martin F."/>
            <person name="Silar P."/>
            <person name="Natvig D."/>
            <person name="Lalanne C."/>
            <person name="Gautier V."/>
            <person name="Ament-Velasquez S.L."/>
            <person name="Kruys A."/>
            <person name="Hutchinson M.I."/>
            <person name="Powell A.J."/>
            <person name="Barry K."/>
            <person name="Miller A.N."/>
            <person name="Grigoriev I.V."/>
            <person name="Debuchy R."/>
            <person name="Gladieux P."/>
            <person name="Thoren M.H."/>
            <person name="Johannesson H."/>
        </authorList>
    </citation>
    <scope>NUCLEOTIDE SEQUENCE</scope>
    <source>
        <strain evidence="3">SMH2532-1</strain>
    </source>
</reference>
<feature type="signal peptide" evidence="2">
    <location>
        <begin position="1"/>
        <end position="20"/>
    </location>
</feature>
<feature type="region of interest" description="Disordered" evidence="1">
    <location>
        <begin position="158"/>
        <end position="179"/>
    </location>
</feature>
<dbReference type="EMBL" id="JAULSV010000006">
    <property type="protein sequence ID" value="KAK0641827.1"/>
    <property type="molecule type" value="Genomic_DNA"/>
</dbReference>
<dbReference type="CDD" id="cd00920">
    <property type="entry name" value="Cupredoxin"/>
    <property type="match status" value="1"/>
</dbReference>
<comment type="caution">
    <text evidence="3">The sequence shown here is derived from an EMBL/GenBank/DDBJ whole genome shotgun (WGS) entry which is preliminary data.</text>
</comment>
<dbReference type="InterPro" id="IPR008972">
    <property type="entry name" value="Cupredoxin"/>
</dbReference>
<evidence type="ECO:0000256" key="1">
    <source>
        <dbReference type="SAM" id="MobiDB-lite"/>
    </source>
</evidence>
<dbReference type="InterPro" id="IPR052953">
    <property type="entry name" value="Ser-rich/MCO-related"/>
</dbReference>
<dbReference type="AlphaFoldDB" id="A0AA40CKK4"/>
<dbReference type="Proteomes" id="UP001174936">
    <property type="component" value="Unassembled WGS sequence"/>
</dbReference>
<evidence type="ECO:0000313" key="4">
    <source>
        <dbReference type="Proteomes" id="UP001174936"/>
    </source>
</evidence>
<accession>A0AA40CKK4</accession>
<sequence>MMQMTTLTTLVAGFAALATAATIQISVGKDGIVYTPNSVTAAVGDVIEYQFFPPTHSVVMADFDSPCTPAKTGGFFSGAFTTSSGMNNTVFQVTVNSTDPIFFYCGFPTHCESGMVGVINPSTDQTLDAFQSKASSVANTVAPSAPFGGQIVAAGSSSATTGTASPSPTPTGNSGGGGLYSGPASSARALAIPLIGAVVVAVLMV</sequence>